<name>A0A2R4ALM0_9CAUD</name>
<reference evidence="1 2" key="1">
    <citation type="submission" date="2017-12" db="EMBL/GenBank/DDBJ databases">
        <title>Genomic characterization of T5-related Aeromonas hydrophila phages AhSzq-1 and AhSzw-1 and proposal to be two new species.</title>
        <authorList>
            <person name="Chen L."/>
            <person name="Yuan S."/>
            <person name="Ma Y."/>
        </authorList>
    </citation>
    <scope>NUCLEOTIDE SEQUENCE [LARGE SCALE GENOMIC DNA]</scope>
    <source>
        <strain evidence="1">Seawater</strain>
    </source>
</reference>
<accession>A0A2R4ALM0</accession>
<dbReference type="Proteomes" id="UP000244741">
    <property type="component" value="Segment"/>
</dbReference>
<gene>
    <name evidence="1" type="ORF">AhSzq1_13</name>
</gene>
<proteinExistence type="predicted"/>
<evidence type="ECO:0000313" key="2">
    <source>
        <dbReference type="Proteomes" id="UP000244741"/>
    </source>
</evidence>
<organism evidence="1 2">
    <name type="scientific">Aeromonas phage AhSzq-1</name>
    <dbReference type="NCBI Taxonomy" id="2138298"/>
    <lineage>
        <taxon>Viruses</taxon>
        <taxon>Duplodnaviria</taxon>
        <taxon>Heunggongvirae</taxon>
        <taxon>Uroviricota</taxon>
        <taxon>Caudoviricetes</taxon>
        <taxon>Demerecviridae</taxon>
        <taxon>Shenzhenvirus</taxon>
        <taxon>Shenzhenvirus AhSzq1</taxon>
    </lineage>
</organism>
<evidence type="ECO:0000313" key="1">
    <source>
        <dbReference type="EMBL" id="AVR75906.1"/>
    </source>
</evidence>
<dbReference type="EMBL" id="MG676224">
    <property type="protein sequence ID" value="AVR75906.1"/>
    <property type="molecule type" value="Genomic_DNA"/>
</dbReference>
<keyword evidence="2" id="KW-1185">Reference proteome</keyword>
<sequence>MKKFLVMLALVSGVVQAEYDSTEFTKQVEACAKIKVVESVEQFKELTSKFEDGLYGITRAWAMDEKIINPPKVEDMKACNEILSKYVEVLKNGN</sequence>
<protein>
    <submittedName>
        <fullName evidence="1">Thioredoxin</fullName>
    </submittedName>
</protein>